<evidence type="ECO:0000313" key="5">
    <source>
        <dbReference type="EMBL" id="GLK00502.1"/>
    </source>
</evidence>
<accession>A0A9W6M7K2</accession>
<evidence type="ECO:0000256" key="1">
    <source>
        <dbReference type="ARBA" id="ARBA00023015"/>
    </source>
</evidence>
<dbReference type="InterPro" id="IPR036388">
    <property type="entry name" value="WH-like_DNA-bd_sf"/>
</dbReference>
<dbReference type="PANTHER" id="PTHR30146">
    <property type="entry name" value="LACI-RELATED TRANSCRIPTIONAL REPRESSOR"/>
    <property type="match status" value="1"/>
</dbReference>
<dbReference type="Pfam" id="PF00392">
    <property type="entry name" value="GntR"/>
    <property type="match status" value="1"/>
</dbReference>
<keyword evidence="1" id="KW-0805">Transcription regulation</keyword>
<evidence type="ECO:0000256" key="2">
    <source>
        <dbReference type="ARBA" id="ARBA00023125"/>
    </source>
</evidence>
<dbReference type="PANTHER" id="PTHR30146:SF109">
    <property type="entry name" value="HTH-TYPE TRANSCRIPTIONAL REGULATOR GALS"/>
    <property type="match status" value="1"/>
</dbReference>
<reference evidence="5" key="1">
    <citation type="journal article" date="2014" name="Int. J. Syst. Evol. Microbiol.">
        <title>Complete genome sequence of Corynebacterium casei LMG S-19264T (=DSM 44701T), isolated from a smear-ripened cheese.</title>
        <authorList>
            <consortium name="US DOE Joint Genome Institute (JGI-PGF)"/>
            <person name="Walter F."/>
            <person name="Albersmeier A."/>
            <person name="Kalinowski J."/>
            <person name="Ruckert C."/>
        </authorList>
    </citation>
    <scope>NUCLEOTIDE SEQUENCE</scope>
    <source>
        <strain evidence="5">VKM Ac-1958</strain>
    </source>
</reference>
<name>A0A9W6M7K2_9MICO</name>
<keyword evidence="3" id="KW-0804">Transcription</keyword>
<dbReference type="InterPro" id="IPR028082">
    <property type="entry name" value="Peripla_BP_I"/>
</dbReference>
<dbReference type="EMBL" id="BSET01000001">
    <property type="protein sequence ID" value="GLK00502.1"/>
    <property type="molecule type" value="Genomic_DNA"/>
</dbReference>
<dbReference type="SMART" id="SM00345">
    <property type="entry name" value="HTH_GNTR"/>
    <property type="match status" value="1"/>
</dbReference>
<gene>
    <name evidence="5" type="primary">lacI_1</name>
    <name evidence="5" type="ORF">GCM10017596_02170</name>
</gene>
<dbReference type="AlphaFoldDB" id="A0A9W6M7K2"/>
<dbReference type="PROSITE" id="PS50949">
    <property type="entry name" value="HTH_GNTR"/>
    <property type="match status" value="1"/>
</dbReference>
<dbReference type="SUPFAM" id="SSF46785">
    <property type="entry name" value="Winged helix' DNA-binding domain"/>
    <property type="match status" value="1"/>
</dbReference>
<protein>
    <submittedName>
        <fullName evidence="5">LacI family transcriptional regulator</fullName>
    </submittedName>
</protein>
<dbReference type="InterPro" id="IPR000524">
    <property type="entry name" value="Tscrpt_reg_HTH_GntR"/>
</dbReference>
<dbReference type="Gene3D" id="1.10.10.10">
    <property type="entry name" value="Winged helix-like DNA-binding domain superfamily/Winged helix DNA-binding domain"/>
    <property type="match status" value="1"/>
</dbReference>
<dbReference type="InterPro" id="IPR036390">
    <property type="entry name" value="WH_DNA-bd_sf"/>
</dbReference>
<evidence type="ECO:0000259" key="4">
    <source>
        <dbReference type="PROSITE" id="PS50949"/>
    </source>
</evidence>
<comment type="caution">
    <text evidence="5">The sequence shown here is derived from an EMBL/GenBank/DDBJ whole genome shotgun (WGS) entry which is preliminary data.</text>
</comment>
<feature type="domain" description="HTH gntR-type" evidence="4">
    <location>
        <begin position="9"/>
        <end position="77"/>
    </location>
</feature>
<organism evidence="5 6">
    <name type="scientific">Microbacterium keratanolyticum</name>
    <dbReference type="NCBI Taxonomy" id="67574"/>
    <lineage>
        <taxon>Bacteria</taxon>
        <taxon>Bacillati</taxon>
        <taxon>Actinomycetota</taxon>
        <taxon>Actinomycetes</taxon>
        <taxon>Micrococcales</taxon>
        <taxon>Microbacteriaceae</taxon>
        <taxon>Microbacterium</taxon>
    </lineage>
</organism>
<dbReference type="CDD" id="cd07377">
    <property type="entry name" value="WHTH_GntR"/>
    <property type="match status" value="1"/>
</dbReference>
<dbReference type="GO" id="GO:0000976">
    <property type="term" value="F:transcription cis-regulatory region binding"/>
    <property type="evidence" value="ECO:0007669"/>
    <property type="project" value="TreeGrafter"/>
</dbReference>
<sequence length="367" mass="39939">MPRMPEPRALKFEALASDLRRAITAGTWPLGSRLPTEQQFVESTGYSLSTVRRAIDILTEEGVVERRQGSGMYVEGLPRRKRGSLTIGVLIPDTSLYFPRVLQGIEAGLSESPASLTLATYGYDAEVEKTALQKLLDSGVDGLLITPLVSETAKPDSFLERLEAIPVPTVLVERRLHALDHFDPTEFVCSNHEGGVLRAVTHLHSMGHRRIALCTRIESAPAGAIRRGYDEAPRYLDALETLVISKSSQEWVRSHADGVLTELLAAGVTATVVFGDREATLLEIACQRRGIRVPEDLAIVSYDDELADVAPVPLTAVAPAKHRVGRMAANLLLARIAEGDQSPVQQISIIPRLVVRESCGAAKQSDD</sequence>
<dbReference type="GO" id="GO:0003700">
    <property type="term" value="F:DNA-binding transcription factor activity"/>
    <property type="evidence" value="ECO:0007669"/>
    <property type="project" value="InterPro"/>
</dbReference>
<dbReference type="InterPro" id="IPR046335">
    <property type="entry name" value="LacI/GalR-like_sensor"/>
</dbReference>
<reference evidence="5" key="2">
    <citation type="submission" date="2023-01" db="EMBL/GenBank/DDBJ databases">
        <authorList>
            <person name="Sun Q."/>
            <person name="Evtushenko L."/>
        </authorList>
    </citation>
    <scope>NUCLEOTIDE SEQUENCE</scope>
    <source>
        <strain evidence="5">VKM Ac-1958</strain>
    </source>
</reference>
<evidence type="ECO:0000256" key="3">
    <source>
        <dbReference type="ARBA" id="ARBA00023163"/>
    </source>
</evidence>
<dbReference type="Proteomes" id="UP001142325">
    <property type="component" value="Unassembled WGS sequence"/>
</dbReference>
<keyword evidence="2" id="KW-0238">DNA-binding</keyword>
<evidence type="ECO:0000313" key="6">
    <source>
        <dbReference type="Proteomes" id="UP001142325"/>
    </source>
</evidence>
<dbReference type="SUPFAM" id="SSF53822">
    <property type="entry name" value="Periplasmic binding protein-like I"/>
    <property type="match status" value="1"/>
</dbReference>
<proteinExistence type="predicted"/>
<keyword evidence="6" id="KW-1185">Reference proteome</keyword>
<dbReference type="Gene3D" id="3.40.50.2300">
    <property type="match status" value="2"/>
</dbReference>
<dbReference type="Pfam" id="PF13377">
    <property type="entry name" value="Peripla_BP_3"/>
    <property type="match status" value="1"/>
</dbReference>